<evidence type="ECO:0000259" key="2">
    <source>
        <dbReference type="Pfam" id="PF14535"/>
    </source>
</evidence>
<dbReference type="Pfam" id="PF14535">
    <property type="entry name" value="AMP-binding_C_2"/>
    <property type="match status" value="1"/>
</dbReference>
<comment type="caution">
    <text evidence="3">The sequence shown here is derived from an EMBL/GenBank/DDBJ whole genome shotgun (WGS) entry which is preliminary data.</text>
</comment>
<reference evidence="3" key="1">
    <citation type="journal article" date="2020" name="mSystems">
        <title>Genome- and Community-Level Interaction Insights into Carbon Utilization and Element Cycling Functions of Hydrothermarchaeota in Hydrothermal Sediment.</title>
        <authorList>
            <person name="Zhou Z."/>
            <person name="Liu Y."/>
            <person name="Xu W."/>
            <person name="Pan J."/>
            <person name="Luo Z.H."/>
            <person name="Li M."/>
        </authorList>
    </citation>
    <scope>NUCLEOTIDE SEQUENCE [LARGE SCALE GENOMIC DNA]</scope>
    <source>
        <strain evidence="3">SpSt-548</strain>
    </source>
</reference>
<organism evidence="3">
    <name type="scientific">Desulfobacca acetoxidans</name>
    <dbReference type="NCBI Taxonomy" id="60893"/>
    <lineage>
        <taxon>Bacteria</taxon>
        <taxon>Pseudomonadati</taxon>
        <taxon>Thermodesulfobacteriota</taxon>
        <taxon>Desulfobaccia</taxon>
        <taxon>Desulfobaccales</taxon>
        <taxon>Desulfobaccaceae</taxon>
        <taxon>Desulfobacca</taxon>
    </lineage>
</organism>
<dbReference type="InterPro" id="IPR045851">
    <property type="entry name" value="AMP-bd_C_sf"/>
</dbReference>
<feature type="region of interest" description="Disordered" evidence="1">
    <location>
        <begin position="56"/>
        <end position="82"/>
    </location>
</feature>
<dbReference type="EMBL" id="DSXI01000114">
    <property type="protein sequence ID" value="HGS04510.1"/>
    <property type="molecule type" value="Genomic_DNA"/>
</dbReference>
<dbReference type="Gene3D" id="3.30.300.30">
    <property type="match status" value="1"/>
</dbReference>
<evidence type="ECO:0000313" key="3">
    <source>
        <dbReference type="EMBL" id="HGS04510.1"/>
    </source>
</evidence>
<evidence type="ECO:0000256" key="1">
    <source>
        <dbReference type="SAM" id="MobiDB-lite"/>
    </source>
</evidence>
<sequence length="129" mass="14253">MRVVRAPAGGGFAIASPARRGSGSAVREERAAGGGTEAVRPWLFFRLLKRNIPPTATRCSARTTRKARESRIPGSSPADDERVRREIAKAIKSQMLVTAEVELVDYASLPRSERKSKRVFDKRFEEVNA</sequence>
<accession>A0A7V4G6X2</accession>
<protein>
    <recommendedName>
        <fullName evidence="2">AMP-dependent ligase C-terminal domain-containing protein</fullName>
    </recommendedName>
</protein>
<name>A0A7V4G6X2_9BACT</name>
<feature type="region of interest" description="Disordered" evidence="1">
    <location>
        <begin position="1"/>
        <end position="33"/>
    </location>
</feature>
<feature type="domain" description="AMP-dependent ligase C-terminal" evidence="2">
    <location>
        <begin position="78"/>
        <end position="123"/>
    </location>
</feature>
<proteinExistence type="predicted"/>
<gene>
    <name evidence="3" type="ORF">ENT08_02030</name>
</gene>
<dbReference type="InterPro" id="IPR028154">
    <property type="entry name" value="AMP-dep_Lig_C"/>
</dbReference>
<dbReference type="AlphaFoldDB" id="A0A7V4G6X2"/>